<proteinExistence type="inferred from homology"/>
<evidence type="ECO:0000256" key="1">
    <source>
        <dbReference type="ARBA" id="ARBA00000553"/>
    </source>
</evidence>
<dbReference type="InterPro" id="IPR038371">
    <property type="entry name" value="Cu_polyphenol_OxRdtase_sf"/>
</dbReference>
<dbReference type="GO" id="GO:0005507">
    <property type="term" value="F:copper ion binding"/>
    <property type="evidence" value="ECO:0007669"/>
    <property type="project" value="TreeGrafter"/>
</dbReference>
<evidence type="ECO:0000256" key="9">
    <source>
        <dbReference type="ARBA" id="ARBA00049893"/>
    </source>
</evidence>
<dbReference type="AlphaFoldDB" id="A0A933I7N7"/>
<dbReference type="SUPFAM" id="SSF64438">
    <property type="entry name" value="CNF1/YfiH-like putative cysteine hydrolases"/>
    <property type="match status" value="1"/>
</dbReference>
<dbReference type="NCBIfam" id="TIGR00726">
    <property type="entry name" value="peptidoglycan editing factor PgeF"/>
    <property type="match status" value="1"/>
</dbReference>
<dbReference type="InterPro" id="IPR011324">
    <property type="entry name" value="Cytotoxic_necrot_fac-like_cat"/>
</dbReference>
<evidence type="ECO:0000256" key="3">
    <source>
        <dbReference type="ARBA" id="ARBA00022679"/>
    </source>
</evidence>
<organism evidence="11 12">
    <name type="scientific">candidate division TA06 bacterium</name>
    <dbReference type="NCBI Taxonomy" id="2250710"/>
    <lineage>
        <taxon>Bacteria</taxon>
        <taxon>Bacteria division TA06</taxon>
    </lineage>
</organism>
<dbReference type="Proteomes" id="UP000736328">
    <property type="component" value="Unassembled WGS sequence"/>
</dbReference>
<name>A0A933I7N7_UNCT6</name>
<keyword evidence="5" id="KW-0378">Hydrolase</keyword>
<comment type="caution">
    <text evidence="11">The sequence shown here is derived from an EMBL/GenBank/DDBJ whole genome shotgun (WGS) entry which is preliminary data.</text>
</comment>
<dbReference type="Pfam" id="PF02578">
    <property type="entry name" value="Cu-oxidase_4"/>
    <property type="match status" value="1"/>
</dbReference>
<evidence type="ECO:0000256" key="7">
    <source>
        <dbReference type="ARBA" id="ARBA00047989"/>
    </source>
</evidence>
<comment type="catalytic activity">
    <reaction evidence="9">
        <text>S-methyl-5'-thioadenosine + phosphate = 5-(methylsulfanyl)-alpha-D-ribose 1-phosphate + adenine</text>
        <dbReference type="Rhea" id="RHEA:11852"/>
        <dbReference type="ChEBI" id="CHEBI:16708"/>
        <dbReference type="ChEBI" id="CHEBI:17509"/>
        <dbReference type="ChEBI" id="CHEBI:43474"/>
        <dbReference type="ChEBI" id="CHEBI:58533"/>
        <dbReference type="EC" id="2.4.2.28"/>
    </reaction>
    <physiologicalReaction direction="left-to-right" evidence="9">
        <dbReference type="Rhea" id="RHEA:11853"/>
    </physiologicalReaction>
</comment>
<comment type="catalytic activity">
    <reaction evidence="1">
        <text>inosine + phosphate = alpha-D-ribose 1-phosphate + hypoxanthine</text>
        <dbReference type="Rhea" id="RHEA:27646"/>
        <dbReference type="ChEBI" id="CHEBI:17368"/>
        <dbReference type="ChEBI" id="CHEBI:17596"/>
        <dbReference type="ChEBI" id="CHEBI:43474"/>
        <dbReference type="ChEBI" id="CHEBI:57720"/>
        <dbReference type="EC" id="2.4.2.1"/>
    </reaction>
    <physiologicalReaction direction="left-to-right" evidence="1">
        <dbReference type="Rhea" id="RHEA:27647"/>
    </physiologicalReaction>
</comment>
<evidence type="ECO:0000313" key="12">
    <source>
        <dbReference type="Proteomes" id="UP000736328"/>
    </source>
</evidence>
<comment type="catalytic activity">
    <reaction evidence="8">
        <text>adenosine + phosphate = alpha-D-ribose 1-phosphate + adenine</text>
        <dbReference type="Rhea" id="RHEA:27642"/>
        <dbReference type="ChEBI" id="CHEBI:16335"/>
        <dbReference type="ChEBI" id="CHEBI:16708"/>
        <dbReference type="ChEBI" id="CHEBI:43474"/>
        <dbReference type="ChEBI" id="CHEBI:57720"/>
        <dbReference type="EC" id="2.4.2.1"/>
    </reaction>
    <physiologicalReaction direction="left-to-right" evidence="8">
        <dbReference type="Rhea" id="RHEA:27643"/>
    </physiologicalReaction>
</comment>
<sequence>MTHQVHGDQIEIIGPEYSGFYPQKIETDGLMTAVPGVVITIHTADCVPIFLADKEAKAVCLIHAGWKGAALGIAHKGLLQFMSRYELKPGRIAVVIGPAIKQSCSQVSSGVADRLDPEVKISEGGGKWRLDLRSENRRQLIKAGLSANDIHVSELCTFCQNSLLHSYRREKELKGQMISFMEA</sequence>
<dbReference type="PANTHER" id="PTHR30616">
    <property type="entry name" value="UNCHARACTERIZED PROTEIN YFIH"/>
    <property type="match status" value="1"/>
</dbReference>
<evidence type="ECO:0000313" key="11">
    <source>
        <dbReference type="EMBL" id="MBI4726145.1"/>
    </source>
</evidence>
<protein>
    <recommendedName>
        <fullName evidence="10">Purine nucleoside phosphorylase</fullName>
    </recommendedName>
</protein>
<dbReference type="InterPro" id="IPR003730">
    <property type="entry name" value="Cu_polyphenol_OxRdtase"/>
</dbReference>
<reference evidence="11" key="1">
    <citation type="submission" date="2020-07" db="EMBL/GenBank/DDBJ databases">
        <title>Huge and variable diversity of episymbiotic CPR bacteria and DPANN archaea in groundwater ecosystems.</title>
        <authorList>
            <person name="He C.Y."/>
            <person name="Keren R."/>
            <person name="Whittaker M."/>
            <person name="Farag I.F."/>
            <person name="Doudna J."/>
            <person name="Cate J.H.D."/>
            <person name="Banfield J.F."/>
        </authorList>
    </citation>
    <scope>NUCLEOTIDE SEQUENCE</scope>
    <source>
        <strain evidence="11">NC_groundwater_1520_Pr4_B-0.1um_53_5</strain>
    </source>
</reference>
<evidence type="ECO:0000256" key="10">
    <source>
        <dbReference type="RuleBase" id="RU361274"/>
    </source>
</evidence>
<dbReference type="PANTHER" id="PTHR30616:SF2">
    <property type="entry name" value="PURINE NUCLEOSIDE PHOSPHORYLASE LACC1"/>
    <property type="match status" value="1"/>
</dbReference>
<dbReference type="GO" id="GO:0017061">
    <property type="term" value="F:S-methyl-5-thioadenosine phosphorylase activity"/>
    <property type="evidence" value="ECO:0007669"/>
    <property type="project" value="UniProtKB-EC"/>
</dbReference>
<evidence type="ECO:0000256" key="5">
    <source>
        <dbReference type="ARBA" id="ARBA00022801"/>
    </source>
</evidence>
<keyword evidence="6" id="KW-0862">Zinc</keyword>
<keyword evidence="3" id="KW-0808">Transferase</keyword>
<comment type="catalytic activity">
    <reaction evidence="7">
        <text>adenosine + H2O + H(+) = inosine + NH4(+)</text>
        <dbReference type="Rhea" id="RHEA:24408"/>
        <dbReference type="ChEBI" id="CHEBI:15377"/>
        <dbReference type="ChEBI" id="CHEBI:15378"/>
        <dbReference type="ChEBI" id="CHEBI:16335"/>
        <dbReference type="ChEBI" id="CHEBI:17596"/>
        <dbReference type="ChEBI" id="CHEBI:28938"/>
        <dbReference type="EC" id="3.5.4.4"/>
    </reaction>
    <physiologicalReaction direction="left-to-right" evidence="7">
        <dbReference type="Rhea" id="RHEA:24409"/>
    </physiologicalReaction>
</comment>
<accession>A0A933I7N7</accession>
<dbReference type="EMBL" id="JACQXR010000034">
    <property type="protein sequence ID" value="MBI4726145.1"/>
    <property type="molecule type" value="Genomic_DNA"/>
</dbReference>
<dbReference type="CDD" id="cd16833">
    <property type="entry name" value="YfiH"/>
    <property type="match status" value="1"/>
</dbReference>
<evidence type="ECO:0000256" key="8">
    <source>
        <dbReference type="ARBA" id="ARBA00048968"/>
    </source>
</evidence>
<comment type="similarity">
    <text evidence="2 10">Belongs to the purine nucleoside phosphorylase YfiH/LACC1 family.</text>
</comment>
<evidence type="ECO:0000256" key="4">
    <source>
        <dbReference type="ARBA" id="ARBA00022723"/>
    </source>
</evidence>
<evidence type="ECO:0000256" key="6">
    <source>
        <dbReference type="ARBA" id="ARBA00022833"/>
    </source>
</evidence>
<evidence type="ECO:0000256" key="2">
    <source>
        <dbReference type="ARBA" id="ARBA00007353"/>
    </source>
</evidence>
<dbReference type="Gene3D" id="3.60.140.10">
    <property type="entry name" value="CNF1/YfiH-like putative cysteine hydrolases"/>
    <property type="match status" value="1"/>
</dbReference>
<dbReference type="GO" id="GO:0016787">
    <property type="term" value="F:hydrolase activity"/>
    <property type="evidence" value="ECO:0007669"/>
    <property type="project" value="UniProtKB-KW"/>
</dbReference>
<gene>
    <name evidence="11" type="primary">pgeF</name>
    <name evidence="11" type="ORF">HY768_02785</name>
</gene>
<keyword evidence="4" id="KW-0479">Metal-binding</keyword>